<comment type="subcellular location">
    <subcellularLocation>
        <location evidence="1">Cell membrane</location>
        <topology evidence="1">Multi-pass membrane protein</topology>
    </subcellularLocation>
</comment>
<keyword evidence="7" id="KW-0479">Metal-binding</keyword>
<evidence type="ECO:0000256" key="1">
    <source>
        <dbReference type="ARBA" id="ARBA00004651"/>
    </source>
</evidence>
<dbReference type="RefSeq" id="WP_072903132.1">
    <property type="nucleotide sequence ID" value="NZ_FRAD01000008.1"/>
</dbReference>
<organism evidence="10 11">
    <name type="scientific">Hathewaya proteolytica DSM 3090</name>
    <dbReference type="NCBI Taxonomy" id="1121331"/>
    <lineage>
        <taxon>Bacteria</taxon>
        <taxon>Bacillati</taxon>
        <taxon>Bacillota</taxon>
        <taxon>Clostridia</taxon>
        <taxon>Eubacteriales</taxon>
        <taxon>Clostridiaceae</taxon>
        <taxon>Hathewaya</taxon>
    </lineage>
</organism>
<dbReference type="InterPro" id="IPR003156">
    <property type="entry name" value="DHHA1_dom"/>
</dbReference>
<dbReference type="GO" id="GO:0003676">
    <property type="term" value="F:nucleic acid binding"/>
    <property type="evidence" value="ECO:0007669"/>
    <property type="project" value="UniProtKB-UniRule"/>
</dbReference>
<sequence length="659" mass="74023">MSNSNKGFRMQSGIYILIIFCATIILFFYGHKVEAMILIGVIIVLIIYSLWKVKKSAEDWQSFVQDYSSKVNMASTSSFLNLPFPLLMLNEKGNIIWYNNNFSNILDNKNMLGQNIREISKDINVKYSVDGKKNTISDVKLKDRYFDVVSTVMDPTIQGQTTVLYYFYDVTENHKMKMDLQDNKYSIMLIEVDNLNDVLKTTDEDKSPLLAAEIERTINNYSQGLDAMVKKYATNKYVVTVQDKAIQHEIENKFSILDTVRELDYGNKLLVTLSIGVGRGNSTPQGNYSLAESAKELALGRGGDQVVVKTGDSISFFGGKSKEVEKKTKVKARVIALGLLDLIKESSRVIIMGHKNMDIDCLGASIGIHSSCRQLGIKSNIVYNESDMTVDEVKKSLMKEEIYENVFVDVNMARDIADEKTLLIIVDVHNENHVEDMKLVKKCSRVVIIDHHRRAADYIQDTILNYVEPYASSTSELVTEMIPYLVEKISLEKIEAVSMLAGIYLDTKSFYFKTGVRTFEAASTLRRMGADTIEVKKLFREDLKTIILKSDIMKSAEIFHGIALAVCPENISDSVIAAQVADNLLDIRDIGASFVLIKVKEHVLISGRSLDNLNVQIILEKLGGGGHMTMAGAKLQDVTLGEAKEKLKAVIEEYLQEVE</sequence>
<feature type="binding site" evidence="7">
    <location>
        <position position="451"/>
    </location>
    <ligand>
        <name>Mn(2+)</name>
        <dbReference type="ChEBI" id="CHEBI:29035"/>
        <label>2</label>
    </ligand>
</feature>
<evidence type="ECO:0000259" key="9">
    <source>
        <dbReference type="PROSITE" id="PS50887"/>
    </source>
</evidence>
<proteinExistence type="inferred from homology"/>
<keyword evidence="5 6" id="KW-0472">Membrane</keyword>
<feature type="transmembrane region" description="Helical" evidence="8">
    <location>
        <begin position="12"/>
        <end position="29"/>
    </location>
</feature>
<dbReference type="PANTHER" id="PTHR47618:SF2">
    <property type="entry name" value="CYCLIC-DI-AMP PHOSPHODIESTERASE GDPP"/>
    <property type="match status" value="1"/>
</dbReference>
<dbReference type="PANTHER" id="PTHR47618">
    <property type="entry name" value="BIFUNCTIONAL OLIGORIBONUCLEASE AND PAP PHOSPHATASE NRNA"/>
    <property type="match status" value="1"/>
</dbReference>
<dbReference type="Pfam" id="PF02272">
    <property type="entry name" value="DHHA1"/>
    <property type="match status" value="1"/>
</dbReference>
<feature type="transmembrane region" description="Helical" evidence="8">
    <location>
        <begin position="35"/>
        <end position="51"/>
    </location>
</feature>
<dbReference type="Proteomes" id="UP000183952">
    <property type="component" value="Unassembled WGS sequence"/>
</dbReference>
<evidence type="ECO:0000256" key="7">
    <source>
        <dbReference type="PIRSR" id="PIRSR026583-50"/>
    </source>
</evidence>
<dbReference type="GO" id="GO:0106409">
    <property type="term" value="F:cyclic-di-AMP phosphodiesterase activity"/>
    <property type="evidence" value="ECO:0007669"/>
    <property type="project" value="RHEA"/>
</dbReference>
<name>A0A1M6MPL6_9CLOT</name>
<feature type="binding site" evidence="7">
    <location>
        <position position="427"/>
    </location>
    <ligand>
        <name>Mn(2+)</name>
        <dbReference type="ChEBI" id="CHEBI:29035"/>
        <label>2</label>
    </ligand>
</feature>
<keyword evidence="4 8" id="KW-1133">Transmembrane helix</keyword>
<comment type="cofactor">
    <cofactor evidence="7">
        <name>Mn(2+)</name>
        <dbReference type="ChEBI" id="CHEBI:29035"/>
    </cofactor>
    <text evidence="7">For phosphodiesterase activity, probably binds 2 Mn(2+) per subunit.</text>
</comment>
<dbReference type="EC" id="3.1.4.-" evidence="6"/>
<comment type="similarity">
    <text evidence="6">Belongs to the GdpP/PdeA phosphodiesterase family.</text>
</comment>
<evidence type="ECO:0000256" key="4">
    <source>
        <dbReference type="ARBA" id="ARBA00022989"/>
    </source>
</evidence>
<dbReference type="InterPro" id="IPR000160">
    <property type="entry name" value="GGDEF_dom"/>
</dbReference>
<evidence type="ECO:0000313" key="10">
    <source>
        <dbReference type="EMBL" id="SHJ85382.1"/>
    </source>
</evidence>
<dbReference type="Pfam" id="PF21370">
    <property type="entry name" value="PAS_GdpP"/>
    <property type="match status" value="1"/>
</dbReference>
<evidence type="ECO:0000256" key="8">
    <source>
        <dbReference type="SAM" id="Phobius"/>
    </source>
</evidence>
<reference evidence="10 11" key="1">
    <citation type="submission" date="2016-11" db="EMBL/GenBank/DDBJ databases">
        <authorList>
            <person name="Jaros S."/>
            <person name="Januszkiewicz K."/>
            <person name="Wedrychowicz H."/>
        </authorList>
    </citation>
    <scope>NUCLEOTIDE SEQUENCE [LARGE SCALE GENOMIC DNA]</scope>
    <source>
        <strain evidence="10 11">DSM 3090</strain>
    </source>
</reference>
<dbReference type="GO" id="GO:0005886">
    <property type="term" value="C:plasma membrane"/>
    <property type="evidence" value="ECO:0007669"/>
    <property type="project" value="UniProtKB-SubCell"/>
</dbReference>
<dbReference type="PROSITE" id="PS50887">
    <property type="entry name" value="GGDEF"/>
    <property type="match status" value="1"/>
</dbReference>
<comment type="catalytic activity">
    <reaction evidence="6">
        <text>3',3'-c-di-AMP + H2O = 5'-O-phosphonoadenylyl-(3'-&gt;5')-adenosine + H(+)</text>
        <dbReference type="Rhea" id="RHEA:54420"/>
        <dbReference type="ChEBI" id="CHEBI:15377"/>
        <dbReference type="ChEBI" id="CHEBI:15378"/>
        <dbReference type="ChEBI" id="CHEBI:71500"/>
        <dbReference type="ChEBI" id="CHEBI:138171"/>
    </reaction>
</comment>
<dbReference type="OrthoDB" id="9759476at2"/>
<keyword evidence="2 6" id="KW-1003">Cell membrane</keyword>
<feature type="binding site" evidence="7">
    <location>
        <position position="358"/>
    </location>
    <ligand>
        <name>Mn(2+)</name>
        <dbReference type="ChEBI" id="CHEBI:29035"/>
        <label>1</label>
    </ligand>
</feature>
<dbReference type="Gene3D" id="3.30.450.20">
    <property type="entry name" value="PAS domain"/>
    <property type="match status" value="1"/>
</dbReference>
<evidence type="ECO:0000313" key="11">
    <source>
        <dbReference type="Proteomes" id="UP000183952"/>
    </source>
</evidence>
<dbReference type="PIRSF" id="PIRSF026583">
    <property type="entry name" value="YybT"/>
    <property type="match status" value="1"/>
</dbReference>
<dbReference type="InterPro" id="IPR001667">
    <property type="entry name" value="DDH_dom"/>
</dbReference>
<dbReference type="STRING" id="1121331.SAMN02745248_01098"/>
<keyword evidence="7" id="KW-0464">Manganese</keyword>
<feature type="binding site" evidence="7">
    <location>
        <position position="360"/>
    </location>
    <ligand>
        <name>Mn(2+)</name>
        <dbReference type="ChEBI" id="CHEBI:29035"/>
        <label>2</label>
    </ligand>
</feature>
<evidence type="ECO:0000256" key="6">
    <source>
        <dbReference type="PIRNR" id="PIRNR026583"/>
    </source>
</evidence>
<evidence type="ECO:0000256" key="3">
    <source>
        <dbReference type="ARBA" id="ARBA00022692"/>
    </source>
</evidence>
<comment type="function">
    <text evidence="6">Has phosphodiesterase (PDE) activity against cyclic-di-AMP (c-di-AMP).</text>
</comment>
<dbReference type="Gene3D" id="3.10.310.30">
    <property type="match status" value="1"/>
</dbReference>
<gene>
    <name evidence="10" type="ORF">SAMN02745248_01098</name>
</gene>
<dbReference type="Pfam" id="PF24898">
    <property type="entry name" value="GGDEF_GdpP"/>
    <property type="match status" value="1"/>
</dbReference>
<evidence type="ECO:0000256" key="2">
    <source>
        <dbReference type="ARBA" id="ARBA00022475"/>
    </source>
</evidence>
<dbReference type="FunFam" id="3.90.1640.10:FF:000002">
    <property type="entry name" value="Cyclic-di-AMP phosphodiesterase"/>
    <property type="match status" value="1"/>
</dbReference>
<feature type="binding site" evidence="7">
    <location>
        <position position="354"/>
    </location>
    <ligand>
        <name>Mn(2+)</name>
        <dbReference type="ChEBI" id="CHEBI:29035"/>
        <label>1</label>
    </ligand>
</feature>
<dbReference type="SUPFAM" id="SSF64182">
    <property type="entry name" value="DHH phosphoesterases"/>
    <property type="match status" value="1"/>
</dbReference>
<keyword evidence="11" id="KW-1185">Reference proteome</keyword>
<dbReference type="GO" id="GO:0016787">
    <property type="term" value="F:hydrolase activity"/>
    <property type="evidence" value="ECO:0007669"/>
    <property type="project" value="UniProtKB-UniRule"/>
</dbReference>
<accession>A0A1M6MPL6</accession>
<keyword evidence="6" id="KW-0378">Hydrolase</keyword>
<dbReference type="EMBL" id="FRAD01000008">
    <property type="protein sequence ID" value="SHJ85382.1"/>
    <property type="molecule type" value="Genomic_DNA"/>
</dbReference>
<feature type="binding site" evidence="7">
    <location>
        <position position="427"/>
    </location>
    <ligand>
        <name>Mn(2+)</name>
        <dbReference type="ChEBI" id="CHEBI:29035"/>
        <label>1</label>
    </ligand>
</feature>
<dbReference type="InterPro" id="IPR014528">
    <property type="entry name" value="GdpP/PdeA"/>
</dbReference>
<dbReference type="Pfam" id="PF01368">
    <property type="entry name" value="DHH"/>
    <property type="match status" value="1"/>
</dbReference>
<dbReference type="InterPro" id="IPR038763">
    <property type="entry name" value="DHH_sf"/>
</dbReference>
<evidence type="ECO:0000256" key="5">
    <source>
        <dbReference type="ARBA" id="ARBA00023136"/>
    </source>
</evidence>
<dbReference type="InterPro" id="IPR049553">
    <property type="entry name" value="GdpP-like_PAS"/>
</dbReference>
<dbReference type="InterPro" id="IPR051319">
    <property type="entry name" value="Oligoribo/pAp-PDE_c-di-AMP_PDE"/>
</dbReference>
<keyword evidence="3 8" id="KW-0812">Transmembrane</keyword>
<dbReference type="Gene3D" id="3.90.1640.10">
    <property type="entry name" value="inorganic pyrophosphatase (n-terminal core)"/>
    <property type="match status" value="1"/>
</dbReference>
<dbReference type="GO" id="GO:0046872">
    <property type="term" value="F:metal ion binding"/>
    <property type="evidence" value="ECO:0007669"/>
    <property type="project" value="UniProtKB-KW"/>
</dbReference>
<feature type="domain" description="GGDEF" evidence="9">
    <location>
        <begin position="183"/>
        <end position="311"/>
    </location>
</feature>
<feature type="binding site" evidence="7">
    <location>
        <position position="506"/>
    </location>
    <ligand>
        <name>Mn(2+)</name>
        <dbReference type="ChEBI" id="CHEBI:29035"/>
        <label>2</label>
    </ligand>
</feature>
<dbReference type="AlphaFoldDB" id="A0A1M6MPL6"/>
<protein>
    <recommendedName>
        <fullName evidence="6">Cyclic-di-AMP phosphodiesterase</fullName>
        <ecNumber evidence="6">3.1.4.-</ecNumber>
    </recommendedName>
</protein>